<comment type="caution">
    <text evidence="1">The sequence shown here is derived from an EMBL/GenBank/DDBJ whole genome shotgun (WGS) entry which is preliminary data.</text>
</comment>
<accession>A0A8X7C856</accession>
<dbReference type="Proteomes" id="UP000886998">
    <property type="component" value="Unassembled WGS sequence"/>
</dbReference>
<evidence type="ECO:0000313" key="1">
    <source>
        <dbReference type="EMBL" id="GFY61291.1"/>
    </source>
</evidence>
<keyword evidence="2" id="KW-1185">Reference proteome</keyword>
<protein>
    <submittedName>
        <fullName evidence="1">Uncharacterized protein</fullName>
    </submittedName>
</protein>
<proteinExistence type="predicted"/>
<reference evidence="1" key="1">
    <citation type="submission" date="2020-08" db="EMBL/GenBank/DDBJ databases">
        <title>Multicomponent nature underlies the extraordinary mechanical properties of spider dragline silk.</title>
        <authorList>
            <person name="Kono N."/>
            <person name="Nakamura H."/>
            <person name="Mori M."/>
            <person name="Yoshida Y."/>
            <person name="Ohtoshi R."/>
            <person name="Malay A.D."/>
            <person name="Moran D.A.P."/>
            <person name="Tomita M."/>
            <person name="Numata K."/>
            <person name="Arakawa K."/>
        </authorList>
    </citation>
    <scope>NUCLEOTIDE SEQUENCE</scope>
</reference>
<dbReference type="AlphaFoldDB" id="A0A8X7C856"/>
<dbReference type="EMBL" id="BMAV01013551">
    <property type="protein sequence ID" value="GFY61291.1"/>
    <property type="molecule type" value="Genomic_DNA"/>
</dbReference>
<organism evidence="1 2">
    <name type="scientific">Trichonephila inaurata madagascariensis</name>
    <dbReference type="NCBI Taxonomy" id="2747483"/>
    <lineage>
        <taxon>Eukaryota</taxon>
        <taxon>Metazoa</taxon>
        <taxon>Ecdysozoa</taxon>
        <taxon>Arthropoda</taxon>
        <taxon>Chelicerata</taxon>
        <taxon>Arachnida</taxon>
        <taxon>Araneae</taxon>
        <taxon>Araneomorphae</taxon>
        <taxon>Entelegynae</taxon>
        <taxon>Araneoidea</taxon>
        <taxon>Nephilidae</taxon>
        <taxon>Trichonephila</taxon>
        <taxon>Trichonephila inaurata</taxon>
    </lineage>
</organism>
<name>A0A8X7C856_9ARAC</name>
<evidence type="ECO:0000313" key="2">
    <source>
        <dbReference type="Proteomes" id="UP000886998"/>
    </source>
</evidence>
<sequence>MMVNTYSTITISSREFLVNTRFTSVRDCVQKADIPKTVYSVDASESYRAAENERQGSATGYLKCYKEQNDAF</sequence>
<gene>
    <name evidence="1" type="ORF">TNIN_171801</name>
</gene>